<accession>A0A6J5M287</accession>
<protein>
    <submittedName>
        <fullName evidence="1">Uncharacterized protein</fullName>
    </submittedName>
</protein>
<organism evidence="1">
    <name type="scientific">uncultured Caudovirales phage</name>
    <dbReference type="NCBI Taxonomy" id="2100421"/>
    <lineage>
        <taxon>Viruses</taxon>
        <taxon>Duplodnaviria</taxon>
        <taxon>Heunggongvirae</taxon>
        <taxon>Uroviricota</taxon>
        <taxon>Caudoviricetes</taxon>
        <taxon>Peduoviridae</taxon>
        <taxon>Maltschvirus</taxon>
        <taxon>Maltschvirus maltsch</taxon>
    </lineage>
</organism>
<gene>
    <name evidence="1" type="ORF">UFOVP407_49</name>
</gene>
<name>A0A6J5M287_9CAUD</name>
<dbReference type="EMBL" id="LR796379">
    <property type="protein sequence ID" value="CAB4140361.1"/>
    <property type="molecule type" value="Genomic_DNA"/>
</dbReference>
<sequence length="95" mass="10832">MLDLLDRLGRVRALKEDESVLLEKTIRLQTERLRHRGAVQRSYATWTAAMDRKLLAATSPSKRREFAEAHGVSMRAVKERVMRLKRAGATTRGKG</sequence>
<reference evidence="1" key="1">
    <citation type="submission" date="2020-04" db="EMBL/GenBank/DDBJ databases">
        <authorList>
            <person name="Chiriac C."/>
            <person name="Salcher M."/>
            <person name="Ghai R."/>
            <person name="Kavagutti S V."/>
        </authorList>
    </citation>
    <scope>NUCLEOTIDE SEQUENCE</scope>
</reference>
<proteinExistence type="predicted"/>
<evidence type="ECO:0000313" key="1">
    <source>
        <dbReference type="EMBL" id="CAB4140361.1"/>
    </source>
</evidence>